<keyword evidence="2" id="KW-0805">Transcription regulation</keyword>
<name>A0A1Y1BNR7_9BURK</name>
<keyword evidence="4" id="KW-0804">Transcription</keyword>
<evidence type="ECO:0000256" key="3">
    <source>
        <dbReference type="ARBA" id="ARBA00023125"/>
    </source>
</evidence>
<feature type="domain" description="HTH lysR-type" evidence="6">
    <location>
        <begin position="41"/>
        <end position="98"/>
    </location>
</feature>
<evidence type="ECO:0000256" key="2">
    <source>
        <dbReference type="ARBA" id="ARBA00023015"/>
    </source>
</evidence>
<dbReference type="InterPro" id="IPR036388">
    <property type="entry name" value="WH-like_DNA-bd_sf"/>
</dbReference>
<protein>
    <submittedName>
        <fullName evidence="7">LysR family transcriptional regulator</fullName>
    </submittedName>
</protein>
<dbReference type="InterPro" id="IPR050950">
    <property type="entry name" value="HTH-type_LysR_regulators"/>
</dbReference>
<evidence type="ECO:0000313" key="8">
    <source>
        <dbReference type="Proteomes" id="UP000218432"/>
    </source>
</evidence>
<dbReference type="InterPro" id="IPR000847">
    <property type="entry name" value="LysR_HTH_N"/>
</dbReference>
<dbReference type="Gene3D" id="3.40.190.290">
    <property type="match status" value="1"/>
</dbReference>
<reference evidence="7 8" key="1">
    <citation type="journal article" date="2017" name="Genome Announc.">
        <title>Complete Genome Sequence of Burkholderia stabilis FERMP-21014.</title>
        <authorList>
            <person name="Konishi K."/>
            <person name="Kumagai T."/>
            <person name="Sakasegawa S."/>
            <person name="Tamura T."/>
        </authorList>
    </citation>
    <scope>NUCLEOTIDE SEQUENCE [LARGE SCALE GENOMIC DNA]</scope>
    <source>
        <strain evidence="7 8">FERMP-21014</strain>
    </source>
</reference>
<keyword evidence="3" id="KW-0238">DNA-binding</keyword>
<dbReference type="PANTHER" id="PTHR30419:SF8">
    <property type="entry name" value="NITROGEN ASSIMILATION TRANSCRIPTIONAL ACTIVATOR-RELATED"/>
    <property type="match status" value="1"/>
</dbReference>
<organism evidence="7 8">
    <name type="scientific">Burkholderia stabilis</name>
    <dbReference type="NCBI Taxonomy" id="95485"/>
    <lineage>
        <taxon>Bacteria</taxon>
        <taxon>Pseudomonadati</taxon>
        <taxon>Pseudomonadota</taxon>
        <taxon>Betaproteobacteria</taxon>
        <taxon>Burkholderiales</taxon>
        <taxon>Burkholderiaceae</taxon>
        <taxon>Burkholderia</taxon>
        <taxon>Burkholderia cepacia complex</taxon>
    </lineage>
</organism>
<dbReference type="AlphaFoldDB" id="A0A1Y1BNR7"/>
<dbReference type="GO" id="GO:0003700">
    <property type="term" value="F:DNA-binding transcription factor activity"/>
    <property type="evidence" value="ECO:0007669"/>
    <property type="project" value="InterPro"/>
</dbReference>
<dbReference type="GO" id="GO:0003677">
    <property type="term" value="F:DNA binding"/>
    <property type="evidence" value="ECO:0007669"/>
    <property type="project" value="UniProtKB-KW"/>
</dbReference>
<feature type="compositionally biased region" description="Polar residues" evidence="5">
    <location>
        <begin position="342"/>
        <end position="352"/>
    </location>
</feature>
<evidence type="ECO:0000256" key="1">
    <source>
        <dbReference type="ARBA" id="ARBA00009437"/>
    </source>
</evidence>
<feature type="region of interest" description="Disordered" evidence="5">
    <location>
        <begin position="342"/>
        <end position="365"/>
    </location>
</feature>
<comment type="similarity">
    <text evidence="1">Belongs to the LysR transcriptional regulatory family.</text>
</comment>
<dbReference type="SUPFAM" id="SSF53850">
    <property type="entry name" value="Periplasmic binding protein-like II"/>
    <property type="match status" value="1"/>
</dbReference>
<dbReference type="EMBL" id="AP018112">
    <property type="protein sequence ID" value="BAX60706.1"/>
    <property type="molecule type" value="Genomic_DNA"/>
</dbReference>
<dbReference type="GO" id="GO:0005829">
    <property type="term" value="C:cytosol"/>
    <property type="evidence" value="ECO:0007669"/>
    <property type="project" value="TreeGrafter"/>
</dbReference>
<dbReference type="Proteomes" id="UP000218432">
    <property type="component" value="Chromosome 2"/>
</dbReference>
<dbReference type="PANTHER" id="PTHR30419">
    <property type="entry name" value="HTH-TYPE TRANSCRIPTIONAL REGULATOR YBHD"/>
    <property type="match status" value="1"/>
</dbReference>
<evidence type="ECO:0000313" key="7">
    <source>
        <dbReference type="EMBL" id="BAX60706.1"/>
    </source>
</evidence>
<accession>A0A1Y1BNR7</accession>
<dbReference type="SUPFAM" id="SSF46785">
    <property type="entry name" value="Winged helix' DNA-binding domain"/>
    <property type="match status" value="1"/>
</dbReference>
<sequence length="365" mass="40478">MFESVRIVEETKKQRKSNLSELLLLNRQHFTGTRTDTMRELNQRRLRYFHEVLTHGSIRGAADSINTSPSVITRQIRLLEEEIGAPLFERQPRGVQPTEAAAHLLEYWRGCRSQQELFEDRLQALRGLQHGQIRIATSEGYIDCLMDEVLTDFCARYPKLDVTVDLLPVSKLLQEVAESRAHIGLAYNPPAHPDIEYVATSSQPVVVLVHPGHPLAVRGRPVEVRELTEYPLALMPPAFGLGQAVQMLAYAENLQIHPTLTTNSLAVLRHFVKRNNGVTLLAAFAAYRELETGELVALPVAHPLLEAANARLLVKAGRTLGVAADTLLRGILRDMKMFSNASGRNGNATTRGKASKRAAGNRGGP</sequence>
<dbReference type="InterPro" id="IPR005119">
    <property type="entry name" value="LysR_subst-bd"/>
</dbReference>
<dbReference type="InterPro" id="IPR036390">
    <property type="entry name" value="WH_DNA-bd_sf"/>
</dbReference>
<evidence type="ECO:0000256" key="4">
    <source>
        <dbReference type="ARBA" id="ARBA00023163"/>
    </source>
</evidence>
<dbReference type="Pfam" id="PF00126">
    <property type="entry name" value="HTH_1"/>
    <property type="match status" value="1"/>
</dbReference>
<dbReference type="PROSITE" id="PS50931">
    <property type="entry name" value="HTH_LYSR"/>
    <property type="match status" value="1"/>
</dbReference>
<dbReference type="Pfam" id="PF03466">
    <property type="entry name" value="LysR_substrate"/>
    <property type="match status" value="1"/>
</dbReference>
<evidence type="ECO:0000256" key="5">
    <source>
        <dbReference type="SAM" id="MobiDB-lite"/>
    </source>
</evidence>
<evidence type="ECO:0000259" key="6">
    <source>
        <dbReference type="PROSITE" id="PS50931"/>
    </source>
</evidence>
<gene>
    <name evidence="7" type="ORF">BSFP_035670</name>
</gene>
<dbReference type="Gene3D" id="1.10.10.10">
    <property type="entry name" value="Winged helix-like DNA-binding domain superfamily/Winged helix DNA-binding domain"/>
    <property type="match status" value="1"/>
</dbReference>
<proteinExistence type="inferred from homology"/>